<protein>
    <submittedName>
        <fullName evidence="1">Uncharacterized protein</fullName>
    </submittedName>
</protein>
<dbReference type="AlphaFoldDB" id="A0A0E9PLE7"/>
<sequence>MLLTANSLNLLNVVNTAGGSSMLRELGMQLHGCWFGLEVENFHGTL</sequence>
<dbReference type="EMBL" id="GBXM01103126">
    <property type="protein sequence ID" value="JAH05451.1"/>
    <property type="molecule type" value="Transcribed_RNA"/>
</dbReference>
<name>A0A0E9PLE7_ANGAN</name>
<organism evidence="1">
    <name type="scientific">Anguilla anguilla</name>
    <name type="common">European freshwater eel</name>
    <name type="synonym">Muraena anguilla</name>
    <dbReference type="NCBI Taxonomy" id="7936"/>
    <lineage>
        <taxon>Eukaryota</taxon>
        <taxon>Metazoa</taxon>
        <taxon>Chordata</taxon>
        <taxon>Craniata</taxon>
        <taxon>Vertebrata</taxon>
        <taxon>Euteleostomi</taxon>
        <taxon>Actinopterygii</taxon>
        <taxon>Neopterygii</taxon>
        <taxon>Teleostei</taxon>
        <taxon>Anguilliformes</taxon>
        <taxon>Anguillidae</taxon>
        <taxon>Anguilla</taxon>
    </lineage>
</organism>
<accession>A0A0E9PLE7</accession>
<reference evidence="1" key="2">
    <citation type="journal article" date="2015" name="Fish Shellfish Immunol.">
        <title>Early steps in the European eel (Anguilla anguilla)-Vibrio vulnificus interaction in the gills: Role of the RtxA13 toxin.</title>
        <authorList>
            <person name="Callol A."/>
            <person name="Pajuelo D."/>
            <person name="Ebbesson L."/>
            <person name="Teles M."/>
            <person name="MacKenzie S."/>
            <person name="Amaro C."/>
        </authorList>
    </citation>
    <scope>NUCLEOTIDE SEQUENCE</scope>
</reference>
<evidence type="ECO:0000313" key="1">
    <source>
        <dbReference type="EMBL" id="JAH05451.1"/>
    </source>
</evidence>
<reference evidence="1" key="1">
    <citation type="submission" date="2014-11" db="EMBL/GenBank/DDBJ databases">
        <authorList>
            <person name="Amaro Gonzalez C."/>
        </authorList>
    </citation>
    <scope>NUCLEOTIDE SEQUENCE</scope>
</reference>
<proteinExistence type="predicted"/>